<evidence type="ECO:0000313" key="6">
    <source>
        <dbReference type="Proteomes" id="UP000027725"/>
    </source>
</evidence>
<dbReference type="GO" id="GO:0097367">
    <property type="term" value="F:carbohydrate derivative binding"/>
    <property type="evidence" value="ECO:0007669"/>
    <property type="project" value="InterPro"/>
</dbReference>
<evidence type="ECO:0000256" key="2">
    <source>
        <dbReference type="ARBA" id="ARBA00023277"/>
    </source>
</evidence>
<keyword evidence="1" id="KW-0456">Lyase</keyword>
<dbReference type="GO" id="GO:0016803">
    <property type="term" value="F:ether hydrolase activity"/>
    <property type="evidence" value="ECO:0007669"/>
    <property type="project" value="TreeGrafter"/>
</dbReference>
<name>A0A074TEC0_9RHOB</name>
<evidence type="ECO:0000256" key="1">
    <source>
        <dbReference type="ARBA" id="ARBA00023239"/>
    </source>
</evidence>
<evidence type="ECO:0000259" key="4">
    <source>
        <dbReference type="PROSITE" id="PS51464"/>
    </source>
</evidence>
<dbReference type="Pfam" id="PF13580">
    <property type="entry name" value="SIS_2"/>
    <property type="match status" value="1"/>
</dbReference>
<feature type="region of interest" description="Disordered" evidence="3">
    <location>
        <begin position="1"/>
        <end position="21"/>
    </location>
</feature>
<dbReference type="eggNOG" id="COG2103">
    <property type="taxonomic scope" value="Bacteria"/>
</dbReference>
<dbReference type="GO" id="GO:0016835">
    <property type="term" value="F:carbon-oxygen lyase activity"/>
    <property type="evidence" value="ECO:0007669"/>
    <property type="project" value="InterPro"/>
</dbReference>
<dbReference type="PROSITE" id="PS51464">
    <property type="entry name" value="SIS"/>
    <property type="match status" value="1"/>
</dbReference>
<dbReference type="GO" id="GO:0009254">
    <property type="term" value="P:peptidoglycan turnover"/>
    <property type="evidence" value="ECO:0007669"/>
    <property type="project" value="TreeGrafter"/>
</dbReference>
<dbReference type="STRING" id="1185766.SAMN05216224_106125"/>
<gene>
    <name evidence="5" type="ORF">DL1_20235</name>
</gene>
<dbReference type="Gene3D" id="3.40.50.10490">
    <property type="entry name" value="Glucose-6-phosphate isomerase like protein, domain 1"/>
    <property type="match status" value="1"/>
</dbReference>
<dbReference type="PANTHER" id="PTHR10088">
    <property type="entry name" value="GLUCOKINASE REGULATORY PROTEIN"/>
    <property type="match status" value="1"/>
</dbReference>
<accession>A0A074TEC0</accession>
<dbReference type="NCBIfam" id="NF003915">
    <property type="entry name" value="PRK05441.1"/>
    <property type="match status" value="1"/>
</dbReference>
<dbReference type="PANTHER" id="PTHR10088:SF4">
    <property type="entry name" value="GLUCOKINASE REGULATORY PROTEIN"/>
    <property type="match status" value="1"/>
</dbReference>
<organism evidence="5 6">
    <name type="scientific">Thioclava dalianensis</name>
    <dbReference type="NCBI Taxonomy" id="1185766"/>
    <lineage>
        <taxon>Bacteria</taxon>
        <taxon>Pseudomonadati</taxon>
        <taxon>Pseudomonadota</taxon>
        <taxon>Alphaproteobacteria</taxon>
        <taxon>Rhodobacterales</taxon>
        <taxon>Paracoccaceae</taxon>
        <taxon>Thioclava</taxon>
    </lineage>
</organism>
<dbReference type="Proteomes" id="UP000027725">
    <property type="component" value="Unassembled WGS sequence"/>
</dbReference>
<keyword evidence="2" id="KW-0119">Carbohydrate metabolism</keyword>
<feature type="domain" description="SIS" evidence="4">
    <location>
        <begin position="58"/>
        <end position="221"/>
    </location>
</feature>
<protein>
    <submittedName>
        <fullName evidence="5">Acetylmuramic acid-6-phosphate etherase</fullName>
    </submittedName>
</protein>
<keyword evidence="6" id="KW-1185">Reference proteome</keyword>
<proteinExistence type="predicted"/>
<dbReference type="SUPFAM" id="SSF53697">
    <property type="entry name" value="SIS domain"/>
    <property type="match status" value="1"/>
</dbReference>
<sequence>MTAAAVTSRATEERHNSAPGIHAVSPREALARLHAGHLSSLDCLDAALPDLERAAARAAHSLRSGHKLAYAGAGSSGLMALADCLELAGTYGIAPAQTPMLFAGGDAALHHMTGAVEDDPALALADLDAAGLGPGDTVICVSASGRTPYTLEIAQGAQARGAQVIGLANVAGSALLSRADIAIALETGPEVIAGSTRMAAGSAQKIALNLLSTLTGIRLGHVHDGLMVNLTADNGKLRARAIAIVSAISGSDPARSEDALGAAQGAVKPAILIAAGADPARAHALLEQTQGHLAPALEALHR</sequence>
<reference evidence="5 6" key="1">
    <citation type="submission" date="2014-03" db="EMBL/GenBank/DDBJ databases">
        <title>The draft genome sequence of Thioclava dalianensis DLFJ1-1.</title>
        <authorList>
            <person name="Lai Q."/>
            <person name="Shao Z."/>
        </authorList>
    </citation>
    <scope>NUCLEOTIDE SEQUENCE [LARGE SCALE GENOMIC DNA]</scope>
    <source>
        <strain evidence="5 6">DLFJ1-1</strain>
    </source>
</reference>
<dbReference type="OrthoDB" id="9813395at2"/>
<dbReference type="GO" id="GO:0046348">
    <property type="term" value="P:amino sugar catabolic process"/>
    <property type="evidence" value="ECO:0007669"/>
    <property type="project" value="InterPro"/>
</dbReference>
<evidence type="ECO:0000313" key="5">
    <source>
        <dbReference type="EMBL" id="KEP70106.1"/>
    </source>
</evidence>
<dbReference type="InterPro" id="IPR046348">
    <property type="entry name" value="SIS_dom_sf"/>
</dbReference>
<dbReference type="AlphaFoldDB" id="A0A074TEC0"/>
<comment type="caution">
    <text evidence="5">The sequence shown here is derived from an EMBL/GenBank/DDBJ whole genome shotgun (WGS) entry which is preliminary data.</text>
</comment>
<dbReference type="InterPro" id="IPR001347">
    <property type="entry name" value="SIS_dom"/>
</dbReference>
<dbReference type="RefSeq" id="WP_038065119.1">
    <property type="nucleotide sequence ID" value="NZ_FOVB01000006.1"/>
</dbReference>
<dbReference type="EMBL" id="JHEH01000008">
    <property type="protein sequence ID" value="KEP70106.1"/>
    <property type="molecule type" value="Genomic_DNA"/>
</dbReference>
<evidence type="ECO:0000256" key="3">
    <source>
        <dbReference type="SAM" id="MobiDB-lite"/>
    </source>
</evidence>
<dbReference type="Gene3D" id="1.10.8.1080">
    <property type="match status" value="1"/>
</dbReference>
<dbReference type="InterPro" id="IPR040190">
    <property type="entry name" value="MURQ/GCKR"/>
</dbReference>
<dbReference type="InterPro" id="IPR005488">
    <property type="entry name" value="Etherase_MurQ"/>
</dbReference>
<dbReference type="CDD" id="cd05007">
    <property type="entry name" value="SIS_Etherase"/>
    <property type="match status" value="1"/>
</dbReference>